<dbReference type="InterPro" id="IPR001627">
    <property type="entry name" value="Semap_dom"/>
</dbReference>
<evidence type="ECO:0000256" key="5">
    <source>
        <dbReference type="ARBA" id="ARBA00022902"/>
    </source>
</evidence>
<dbReference type="InterPro" id="IPR036352">
    <property type="entry name" value="Semap_dom_sf"/>
</dbReference>
<evidence type="ECO:0000256" key="10">
    <source>
        <dbReference type="PROSITE-ProRule" id="PRU00352"/>
    </source>
</evidence>
<dbReference type="InterPro" id="IPR027231">
    <property type="entry name" value="Semaphorin"/>
</dbReference>
<dbReference type="GO" id="GO:0005886">
    <property type="term" value="C:plasma membrane"/>
    <property type="evidence" value="ECO:0007669"/>
    <property type="project" value="TreeGrafter"/>
</dbReference>
<dbReference type="Pfam" id="PF00090">
    <property type="entry name" value="TSP_1"/>
    <property type="match status" value="4"/>
</dbReference>
<evidence type="ECO:0000256" key="7">
    <source>
        <dbReference type="ARBA" id="ARBA00023136"/>
    </source>
</evidence>
<dbReference type="Gene3D" id="2.130.10.10">
    <property type="entry name" value="YVTN repeat-like/Quinoprotein amine dehydrogenase"/>
    <property type="match status" value="1"/>
</dbReference>
<feature type="transmembrane region" description="Helical" evidence="11">
    <location>
        <begin position="924"/>
        <end position="944"/>
    </location>
</feature>
<evidence type="ECO:0000313" key="13">
    <source>
        <dbReference type="EMBL" id="KAF7268536.1"/>
    </source>
</evidence>
<dbReference type="OrthoDB" id="9988752at2759"/>
<evidence type="ECO:0000256" key="3">
    <source>
        <dbReference type="ARBA" id="ARBA00022737"/>
    </source>
</evidence>
<sequence>MIPDDSEYAIMESNGRFQISVLLGLIPIVLTIAKHDFRFISHKDLHTSVHWFPLDGVTSYSQMLFDVSRNQIFVGARDALYKLHLSKLELLEVANWEAPQDKIGSCISKGQDEENCHNFIKILLTSGNQIFACGTNAFSPLCSWRNIDNISNVTQVISGIAKCPYNPAASVTGFISDNNEYFFGGTTDFSGSDFLISKNLINGRTLRTKQYNSFWLNDPQFVGSFETSKFAYFLFRETAVEYINCGKVVYSRIARVCKNDQGGHTMLKENWTTFIKARLNCSISGDYPFYYNEIQSVYYVPDENKMYATFTTPPNSIAGSAVCAFHMSAIDDAFNGPFKYQHDMNSAWTRQYVPNRDHLDCKLSKHNNLIETSKYQLMDNAVQATTLNPLFISDLERFSHITVDVVSVKHHRVNVIYVATDEGLIKKLTMLQHKQQACLVEIWQVASQYQPFIKNMQFLKETSSIYATTDNGLIKVEAAHCTRHSSKDSCLHSMDPYCGWNELEDKCTTAPGGDPHHKYWKQLMNACPDLNTPTNGGWSSWSSWHSCSLKSSKSDNDQCLCQTRQCNNPAPANNGRPCEGNSISVTNCTVHGGWTEWSPWSACSSSCGIAVKTSFRTCTNPAPAFGGRVCVGQDILEASCDVPSCPKTKINGGWSAWSEWTPCSTTCGGGIRSRHRRCDNPVPLYEGHYCKGNDIEYDICNEKKCEEQKKVQHTEWITYENMSLKGYHQKRFKITCKAPVEHANHVKITLKEETQVCFSNKCMKDEDSLGWSSWSSWSECSVSCGGGTQYRTRYCLEDNCSGAPNQTRDCNKHDCEDNWGCWTEWSPCNVSCGWGIRTRHRNCLGQKCKGTSREEEPCQDQPCENILGWGNWTEWSECDHDKLQYRKRTCFTDNPGPYMCQGNAIQTRMCVGNQLNSDCSSTSLWIFFFGLAMGAILSGIILIIRKYIKKKKHRVPSSPHYITTDLNQYTFMPIRGKPKLTKQNSYSGSSTLKGKFDIGHTLKRQSNDLKNGSTKAYYDSDHLYE</sequence>
<dbReference type="FunFam" id="2.20.100.10:FF:000007">
    <property type="entry name" value="Thrombospondin 1"/>
    <property type="match status" value="2"/>
</dbReference>
<name>A0A834HY16_RHYFE</name>
<keyword evidence="8" id="KW-1015">Disulfide bond</keyword>
<dbReference type="Gene3D" id="3.30.1680.10">
    <property type="entry name" value="ligand-binding face of the semaphorins, domain 2"/>
    <property type="match status" value="1"/>
</dbReference>
<dbReference type="SUPFAM" id="SSF101912">
    <property type="entry name" value="Sema domain"/>
    <property type="match status" value="1"/>
</dbReference>
<evidence type="ECO:0000259" key="12">
    <source>
        <dbReference type="PROSITE" id="PS51004"/>
    </source>
</evidence>
<keyword evidence="4" id="KW-0221">Differentiation</keyword>
<dbReference type="GO" id="GO:0071526">
    <property type="term" value="P:semaphorin-plexin signaling pathway"/>
    <property type="evidence" value="ECO:0007669"/>
    <property type="project" value="TreeGrafter"/>
</dbReference>
<feature type="domain" description="Sema" evidence="12">
    <location>
        <begin position="37"/>
        <end position="478"/>
    </location>
</feature>
<dbReference type="Gene3D" id="2.20.100.10">
    <property type="entry name" value="Thrombospondin type-1 (TSP1) repeat"/>
    <property type="match status" value="6"/>
</dbReference>
<dbReference type="InterPro" id="IPR016201">
    <property type="entry name" value="PSI"/>
</dbReference>
<dbReference type="GO" id="GO:0030215">
    <property type="term" value="F:semaphorin receptor binding"/>
    <property type="evidence" value="ECO:0007669"/>
    <property type="project" value="InterPro"/>
</dbReference>
<dbReference type="FunFam" id="2.130.10.10:FF:001151">
    <property type="entry name" value="Semaphorin 5C"/>
    <property type="match status" value="1"/>
</dbReference>
<dbReference type="InterPro" id="IPR036383">
    <property type="entry name" value="TSP1_rpt_sf"/>
</dbReference>
<dbReference type="Pfam" id="PF01403">
    <property type="entry name" value="Sema"/>
    <property type="match status" value="1"/>
</dbReference>
<dbReference type="SMART" id="SM00423">
    <property type="entry name" value="PSI"/>
    <property type="match status" value="1"/>
</dbReference>
<dbReference type="GO" id="GO:0007411">
    <property type="term" value="P:axon guidance"/>
    <property type="evidence" value="ECO:0007669"/>
    <property type="project" value="TreeGrafter"/>
</dbReference>
<dbReference type="EMBL" id="JAACXV010014320">
    <property type="protein sequence ID" value="KAF7268536.1"/>
    <property type="molecule type" value="Genomic_DNA"/>
</dbReference>
<reference evidence="13" key="1">
    <citation type="submission" date="2020-08" db="EMBL/GenBank/DDBJ databases">
        <title>Genome sequencing and assembly of the red palm weevil Rhynchophorus ferrugineus.</title>
        <authorList>
            <person name="Dias G.B."/>
            <person name="Bergman C.M."/>
            <person name="Manee M."/>
        </authorList>
    </citation>
    <scope>NUCLEOTIDE SEQUENCE</scope>
    <source>
        <strain evidence="13">AA-2017</strain>
        <tissue evidence="13">Whole larva</tissue>
    </source>
</reference>
<gene>
    <name evidence="13" type="ORF">GWI33_018408</name>
</gene>
<dbReference type="InterPro" id="IPR000884">
    <property type="entry name" value="TSP1_rpt"/>
</dbReference>
<dbReference type="SUPFAM" id="SSF103575">
    <property type="entry name" value="Plexin repeat"/>
    <property type="match status" value="1"/>
</dbReference>
<accession>A0A834HY16</accession>
<organism evidence="13 14">
    <name type="scientific">Rhynchophorus ferrugineus</name>
    <name type="common">Red palm weevil</name>
    <name type="synonym">Curculio ferrugineus</name>
    <dbReference type="NCBI Taxonomy" id="354439"/>
    <lineage>
        <taxon>Eukaryota</taxon>
        <taxon>Metazoa</taxon>
        <taxon>Ecdysozoa</taxon>
        <taxon>Arthropoda</taxon>
        <taxon>Hexapoda</taxon>
        <taxon>Insecta</taxon>
        <taxon>Pterygota</taxon>
        <taxon>Neoptera</taxon>
        <taxon>Endopterygota</taxon>
        <taxon>Coleoptera</taxon>
        <taxon>Polyphaga</taxon>
        <taxon>Cucujiformia</taxon>
        <taxon>Curculionidae</taxon>
        <taxon>Dryophthorinae</taxon>
        <taxon>Rhynchophorus</taxon>
    </lineage>
</organism>
<dbReference type="SUPFAM" id="SSF82895">
    <property type="entry name" value="TSP-1 type 1 repeat"/>
    <property type="match status" value="6"/>
</dbReference>
<dbReference type="Pfam" id="PF23260">
    <property type="entry name" value="TSP1_2"/>
    <property type="match status" value="1"/>
</dbReference>
<keyword evidence="2 11" id="KW-0812">Transmembrane</keyword>
<dbReference type="GO" id="GO:0030335">
    <property type="term" value="P:positive regulation of cell migration"/>
    <property type="evidence" value="ECO:0007669"/>
    <property type="project" value="TreeGrafter"/>
</dbReference>
<keyword evidence="6 11" id="KW-1133">Transmembrane helix</keyword>
<dbReference type="GO" id="GO:0045499">
    <property type="term" value="F:chemorepellent activity"/>
    <property type="evidence" value="ECO:0007669"/>
    <property type="project" value="TreeGrafter"/>
</dbReference>
<keyword evidence="5" id="KW-0524">Neurogenesis</keyword>
<comment type="subcellular location">
    <subcellularLocation>
        <location evidence="1">Membrane</location>
        <topology evidence="1">Single-pass membrane protein</topology>
    </subcellularLocation>
</comment>
<keyword evidence="14" id="KW-1185">Reference proteome</keyword>
<dbReference type="PROSITE" id="PS51004">
    <property type="entry name" value="SEMA"/>
    <property type="match status" value="1"/>
</dbReference>
<dbReference type="FunFam" id="2.20.100.10:FF:000021">
    <property type="entry name" value="semaphorin-5B isoform X1"/>
    <property type="match status" value="1"/>
</dbReference>
<comment type="caution">
    <text evidence="13">The sequence shown here is derived from an EMBL/GenBank/DDBJ whole genome shotgun (WGS) entry which is preliminary data.</text>
</comment>
<dbReference type="InterPro" id="IPR057563">
    <property type="entry name" value="Sema5A/B-like_TSP-1"/>
</dbReference>
<keyword evidence="3" id="KW-0677">Repeat</keyword>
<dbReference type="Proteomes" id="UP000625711">
    <property type="component" value="Unassembled WGS sequence"/>
</dbReference>
<evidence type="ECO:0000256" key="4">
    <source>
        <dbReference type="ARBA" id="ARBA00022782"/>
    </source>
</evidence>
<dbReference type="PANTHER" id="PTHR11036:SF79">
    <property type="entry name" value="SEMAPHORIN 5C, ISOFORM A"/>
    <property type="match status" value="1"/>
</dbReference>
<evidence type="ECO:0000256" key="9">
    <source>
        <dbReference type="ARBA" id="ARBA00023180"/>
    </source>
</evidence>
<dbReference type="PROSITE" id="PS50092">
    <property type="entry name" value="TSP1"/>
    <property type="match status" value="5"/>
</dbReference>
<proteinExistence type="predicted"/>
<evidence type="ECO:0000256" key="2">
    <source>
        <dbReference type="ARBA" id="ARBA00022692"/>
    </source>
</evidence>
<dbReference type="AlphaFoldDB" id="A0A834HY16"/>
<evidence type="ECO:0000313" key="14">
    <source>
        <dbReference type="Proteomes" id="UP000625711"/>
    </source>
</evidence>
<dbReference type="PRINTS" id="PR01705">
    <property type="entry name" value="TSP1REPEAT"/>
</dbReference>
<evidence type="ECO:0000256" key="11">
    <source>
        <dbReference type="SAM" id="Phobius"/>
    </source>
</evidence>
<evidence type="ECO:0000256" key="8">
    <source>
        <dbReference type="ARBA" id="ARBA00023157"/>
    </source>
</evidence>
<dbReference type="SMART" id="SM00209">
    <property type="entry name" value="TSP1"/>
    <property type="match status" value="6"/>
</dbReference>
<dbReference type="PANTHER" id="PTHR11036">
    <property type="entry name" value="SEMAPHORIN"/>
    <property type="match status" value="1"/>
</dbReference>
<evidence type="ECO:0000256" key="6">
    <source>
        <dbReference type="ARBA" id="ARBA00022989"/>
    </source>
</evidence>
<comment type="caution">
    <text evidence="10">Lacks conserved residue(s) required for the propagation of feature annotation.</text>
</comment>
<protein>
    <recommendedName>
        <fullName evidence="12">Sema domain-containing protein</fullName>
    </recommendedName>
</protein>
<keyword evidence="7 11" id="KW-0472">Membrane</keyword>
<keyword evidence="9" id="KW-0325">Glycoprotein</keyword>
<dbReference type="InterPro" id="IPR015943">
    <property type="entry name" value="WD40/YVTN_repeat-like_dom_sf"/>
</dbReference>
<dbReference type="SMART" id="SM00630">
    <property type="entry name" value="Sema"/>
    <property type="match status" value="1"/>
</dbReference>
<evidence type="ECO:0000256" key="1">
    <source>
        <dbReference type="ARBA" id="ARBA00004167"/>
    </source>
</evidence>